<dbReference type="FunFam" id="2.70.98.110:FF:000009">
    <property type="entry name" value="Mannosyl_oligosaccharide_glucosidase_-_putative"/>
    <property type="match status" value="1"/>
</dbReference>
<comment type="catalytic activity">
    <reaction evidence="15">
        <text>N(4)-(alpha-D-Glc-(1-&gt;2)-alpha-D-Glc-(1-&gt;3)-alpha-D-Glc-(1-&gt;3)-alpha-D-Man-(1-&gt;2)-alpha-D-Man-(1-&gt;2)-alpha-D-Man-(1-&gt;3)-[alpha-D-Man-(1-&gt;2)-alpha-D-Man-(1-&gt;3)-[alpha-D-Man-(1-&gt;2)-alpha-D-Man-(1-&gt;6)]-alpha-D-Man-(1-&gt;6)]-beta-D-Man-(1-&gt;4)-beta-D-GlcNAc-(1-&gt;4)-beta-D-GlcNAc)-L-asparaginyl-[protein] + H2O = N(4)-(alpha-D-Glc-(1-&gt;3)-alpha-D-Glc-(1-&gt;3)-alpha-D-Man-(1-&gt;2)-alpha-D-Man-(1-&gt;2)-alpha-D-Man-(1-&gt;3)-[alpha-D-Man-(1-&gt;2)-alpha-D-Man-(1-&gt;3)-[alpha-D-Man-(1-&gt;2)-alpha-D-Man-(1-&gt;6)]-alpha-D-Man-(1-&gt;6)]-beta-D-Man-(1-&gt;4)-beta-D-GlcNAc-(1-&gt;4)-beta-D-GlcNAc)-L-asparaginyl-[protein] + beta-D-glucose</text>
        <dbReference type="Rhea" id="RHEA:55988"/>
        <dbReference type="Rhea" id="RHEA-COMP:12806"/>
        <dbReference type="Rhea" id="RHEA-COMP:14355"/>
        <dbReference type="ChEBI" id="CHEBI:15377"/>
        <dbReference type="ChEBI" id="CHEBI:15903"/>
        <dbReference type="ChEBI" id="CHEBI:59082"/>
        <dbReference type="ChEBI" id="CHEBI:132537"/>
        <dbReference type="EC" id="3.2.1.106"/>
    </reaction>
</comment>
<dbReference type="InterPro" id="IPR039744">
    <property type="entry name" value="RIbosomal_uS14_euk_arc"/>
</dbReference>
<evidence type="ECO:0000256" key="4">
    <source>
        <dbReference type="ARBA" id="ARBA00022692"/>
    </source>
</evidence>
<evidence type="ECO:0000256" key="8">
    <source>
        <dbReference type="ARBA" id="ARBA00022980"/>
    </source>
</evidence>
<comment type="similarity">
    <text evidence="3 15">Belongs to the glycosyl hydrolase 63 family.</text>
</comment>
<dbReference type="NCBIfam" id="NF004424">
    <property type="entry name" value="PRK05766.1"/>
    <property type="match status" value="1"/>
</dbReference>
<keyword evidence="7" id="KW-0735">Signal-anchor</keyword>
<dbReference type="InterPro" id="IPR043140">
    <property type="entry name" value="Ribosomal_uS14_sf"/>
</dbReference>
<dbReference type="InterPro" id="IPR004888">
    <property type="entry name" value="Glycoside_hydrolase_63"/>
</dbReference>
<comment type="similarity">
    <text evidence="2">Belongs to the universal ribosomal protein uS14 family.</text>
</comment>
<dbReference type="GO" id="GO:0003735">
    <property type="term" value="F:structural constituent of ribosome"/>
    <property type="evidence" value="ECO:0007669"/>
    <property type="project" value="InterPro"/>
</dbReference>
<keyword evidence="9 15" id="KW-1133">Transmembrane helix</keyword>
<evidence type="ECO:0000256" key="2">
    <source>
        <dbReference type="ARBA" id="ARBA00009083"/>
    </source>
</evidence>
<dbReference type="GO" id="GO:1990904">
    <property type="term" value="C:ribonucleoprotein complex"/>
    <property type="evidence" value="ECO:0007669"/>
    <property type="project" value="UniProtKB-KW"/>
</dbReference>
<dbReference type="PANTHER" id="PTHR10412:SF11">
    <property type="entry name" value="MANNOSYL-OLIGOSACCHARIDE GLUCOSIDASE"/>
    <property type="match status" value="1"/>
</dbReference>
<dbReference type="GO" id="GO:0006487">
    <property type="term" value="P:protein N-linked glycosylation"/>
    <property type="evidence" value="ECO:0007669"/>
    <property type="project" value="UniProtKB-UniRule"/>
</dbReference>
<protein>
    <recommendedName>
        <fullName evidence="14 15">Mannosyl-oligosaccharide glucosidase</fullName>
        <ecNumber evidence="14 15">3.2.1.106</ecNumber>
    </recommendedName>
</protein>
<dbReference type="InterPro" id="IPR031335">
    <property type="entry name" value="Glyco_hydro_63_C"/>
</dbReference>
<evidence type="ECO:0000256" key="11">
    <source>
        <dbReference type="ARBA" id="ARBA00023180"/>
    </source>
</evidence>
<evidence type="ECO:0000256" key="7">
    <source>
        <dbReference type="ARBA" id="ARBA00022968"/>
    </source>
</evidence>
<proteinExistence type="inferred from homology"/>
<dbReference type="InterPro" id="IPR012341">
    <property type="entry name" value="6hp_glycosidase-like_sf"/>
</dbReference>
<dbReference type="EMBL" id="RHLC01000012">
    <property type="protein sequence ID" value="TPP54363.1"/>
    <property type="molecule type" value="Genomic_DNA"/>
</dbReference>
<dbReference type="Gene3D" id="4.10.830.10">
    <property type="entry name" value="30s Ribosomal Protein S14, Chain N"/>
    <property type="match status" value="1"/>
</dbReference>
<dbReference type="InterPro" id="IPR008928">
    <property type="entry name" value="6-hairpin_glycosidase_sf"/>
</dbReference>
<dbReference type="PANTHER" id="PTHR10412">
    <property type="entry name" value="MANNOSYL-OLIGOSACCHARIDE GLUCOSIDASE"/>
    <property type="match status" value="1"/>
</dbReference>
<keyword evidence="5 15" id="KW-0378">Hydrolase</keyword>
<dbReference type="VEuPathDB" id="TriTrypDB:LDHU3_28.3180"/>
<feature type="domain" description="Glycosyl hydrolase family 63 C-terminal" evidence="16">
    <location>
        <begin position="430"/>
        <end position="783"/>
    </location>
</feature>
<evidence type="ECO:0000313" key="19">
    <source>
        <dbReference type="Proteomes" id="UP000318447"/>
    </source>
</evidence>
<dbReference type="Pfam" id="PF00253">
    <property type="entry name" value="Ribosomal_S14"/>
    <property type="match status" value="1"/>
</dbReference>
<organism evidence="18 19">
    <name type="scientific">Leishmania donovani</name>
    <dbReference type="NCBI Taxonomy" id="5661"/>
    <lineage>
        <taxon>Eukaryota</taxon>
        <taxon>Discoba</taxon>
        <taxon>Euglenozoa</taxon>
        <taxon>Kinetoplastea</taxon>
        <taxon>Metakinetoplastina</taxon>
        <taxon>Trypanosomatida</taxon>
        <taxon>Trypanosomatidae</taxon>
        <taxon>Leishmaniinae</taxon>
        <taxon>Leishmania</taxon>
    </lineage>
</organism>
<evidence type="ECO:0000256" key="15">
    <source>
        <dbReference type="RuleBase" id="RU368089"/>
    </source>
</evidence>
<evidence type="ECO:0000256" key="14">
    <source>
        <dbReference type="ARBA" id="ARBA00038888"/>
    </source>
</evidence>
<evidence type="ECO:0000256" key="6">
    <source>
        <dbReference type="ARBA" id="ARBA00022824"/>
    </source>
</evidence>
<keyword evidence="11" id="KW-0325">Glycoprotein</keyword>
<dbReference type="GO" id="GO:0005789">
    <property type="term" value="C:endoplasmic reticulum membrane"/>
    <property type="evidence" value="ECO:0007669"/>
    <property type="project" value="UniProtKB-SubCell"/>
</dbReference>
<dbReference type="Gene3D" id="2.70.98.110">
    <property type="entry name" value="Glycosyl hydrolase family 63, N-terminal domain"/>
    <property type="match status" value="1"/>
</dbReference>
<comment type="subcellular location">
    <subcellularLocation>
        <location evidence="1 15">Endoplasmic reticulum membrane</location>
        <topology evidence="1 15">Single-pass type II membrane protein</topology>
    </subcellularLocation>
</comment>
<keyword evidence="8" id="KW-0689">Ribosomal protein</keyword>
<accession>A0A504Y0K5</accession>
<evidence type="ECO:0000256" key="12">
    <source>
        <dbReference type="ARBA" id="ARBA00023274"/>
    </source>
</evidence>
<dbReference type="Gene3D" id="1.50.10.10">
    <property type="match status" value="1"/>
</dbReference>
<dbReference type="GO" id="GO:0008270">
    <property type="term" value="F:zinc ion binding"/>
    <property type="evidence" value="ECO:0007669"/>
    <property type="project" value="InterPro"/>
</dbReference>
<dbReference type="FunFam" id="4.10.830.10:FF:000002">
    <property type="entry name" value="40S ribosomal protein S29"/>
    <property type="match status" value="1"/>
</dbReference>
<dbReference type="SUPFAM" id="SSF48208">
    <property type="entry name" value="Six-hairpin glycosidases"/>
    <property type="match status" value="1"/>
</dbReference>
<evidence type="ECO:0000256" key="1">
    <source>
        <dbReference type="ARBA" id="ARBA00004648"/>
    </source>
</evidence>
<dbReference type="InterPro" id="IPR031631">
    <property type="entry name" value="Glyco_hydro_63N"/>
</dbReference>
<evidence type="ECO:0000259" key="16">
    <source>
        <dbReference type="Pfam" id="PF03200"/>
    </source>
</evidence>
<dbReference type="GO" id="GO:0006412">
    <property type="term" value="P:translation"/>
    <property type="evidence" value="ECO:0007669"/>
    <property type="project" value="InterPro"/>
</dbReference>
<gene>
    <name evidence="18" type="ORF">CGC21_22610</name>
</gene>
<reference evidence="19" key="1">
    <citation type="submission" date="2019-02" db="EMBL/GenBank/DDBJ databases">
        <title>FDA dAtabase for Regulatory Grade micrObial Sequences (FDA-ARGOS): Supporting development and validation of Infectious Disease Dx tests.</title>
        <authorList>
            <person name="Duncan R."/>
            <person name="Fisher C."/>
            <person name="Tallon L."/>
            <person name="Sadzewicz L."/>
            <person name="Sengamalay N."/>
            <person name="Ott S."/>
            <person name="Godinez A."/>
            <person name="Nagaraj S."/>
            <person name="Vavikolanu K."/>
            <person name="Nadendla S."/>
            <person name="Aluvathingal J."/>
            <person name="Sichtig H."/>
        </authorList>
    </citation>
    <scope>NUCLEOTIDE SEQUENCE [LARGE SCALE GENOMIC DNA]</scope>
    <source>
        <strain evidence="19">FDAARGOS_361</strain>
    </source>
</reference>
<name>A0A504Y0K5_LEIDO</name>
<keyword evidence="4 15" id="KW-0812">Transmembrane</keyword>
<dbReference type="VEuPathDB" id="TriTrypDB:LdCL_280028600"/>
<feature type="transmembrane region" description="Helical" evidence="15">
    <location>
        <begin position="45"/>
        <end position="72"/>
    </location>
</feature>
<evidence type="ECO:0000256" key="13">
    <source>
        <dbReference type="ARBA" id="ARBA00023295"/>
    </source>
</evidence>
<dbReference type="AlphaFoldDB" id="A0A504Y0K5"/>
<dbReference type="Proteomes" id="UP000318447">
    <property type="component" value="Unassembled WGS sequence"/>
</dbReference>
<dbReference type="VEuPathDB" id="TriTrypDB:LDHU3_28.3200"/>
<feature type="domain" description="Glycosyl hydrolase family 63 C-terminal" evidence="16">
    <location>
        <begin position="793"/>
        <end position="904"/>
    </location>
</feature>
<evidence type="ECO:0000259" key="17">
    <source>
        <dbReference type="Pfam" id="PF16923"/>
    </source>
</evidence>
<comment type="caution">
    <text evidence="18">The sequence shown here is derived from an EMBL/GenBank/DDBJ whole genome shotgun (WGS) entry which is preliminary data.</text>
</comment>
<keyword evidence="13 15" id="KW-0326">Glycosidase</keyword>
<evidence type="ECO:0000256" key="9">
    <source>
        <dbReference type="ARBA" id="ARBA00022989"/>
    </source>
</evidence>
<dbReference type="VEuPathDB" id="TriTrypDB:LdCL_280031600"/>
<dbReference type="Pfam" id="PF16923">
    <property type="entry name" value="Glyco_hydro_63N"/>
    <property type="match status" value="1"/>
</dbReference>
<dbReference type="InterPro" id="IPR038518">
    <property type="entry name" value="Glyco_hydro_63N_sf"/>
</dbReference>
<comment type="function">
    <text evidence="15">Cleaves the distal alpha 1,2-linked glucose residue from the Glc(3)Man(9)GlcNAc(2) oligosaccharide precursor.</text>
</comment>
<evidence type="ECO:0000256" key="3">
    <source>
        <dbReference type="ARBA" id="ARBA00010833"/>
    </source>
</evidence>
<dbReference type="GO" id="GO:0005840">
    <property type="term" value="C:ribosome"/>
    <property type="evidence" value="ECO:0007669"/>
    <property type="project" value="UniProtKB-KW"/>
</dbReference>
<dbReference type="Pfam" id="PF03200">
    <property type="entry name" value="Glyco_hydro_63"/>
    <property type="match status" value="2"/>
</dbReference>
<keyword evidence="6 15" id="KW-0256">Endoplasmic reticulum</keyword>
<keyword evidence="12" id="KW-0687">Ribonucleoprotein</keyword>
<dbReference type="VEuPathDB" id="TriTrypDB:LdBPK_282350.1"/>
<dbReference type="InterPro" id="IPR001209">
    <property type="entry name" value="Ribosomal_uS14"/>
</dbReference>
<evidence type="ECO:0000256" key="10">
    <source>
        <dbReference type="ARBA" id="ARBA00023136"/>
    </source>
</evidence>
<evidence type="ECO:0000256" key="5">
    <source>
        <dbReference type="ARBA" id="ARBA00022801"/>
    </source>
</evidence>
<dbReference type="EC" id="3.2.1.106" evidence="14 15"/>
<evidence type="ECO:0000313" key="18">
    <source>
        <dbReference type="EMBL" id="TPP54363.1"/>
    </source>
</evidence>
<feature type="domain" description="Glycosyl hydrolase family 63 N-terminal" evidence="17">
    <location>
        <begin position="115"/>
        <end position="286"/>
    </location>
</feature>
<dbReference type="GO" id="GO:0009311">
    <property type="term" value="P:oligosaccharide metabolic process"/>
    <property type="evidence" value="ECO:0007669"/>
    <property type="project" value="UniProtKB-UniRule"/>
</dbReference>
<sequence>MRDRRPLLRKDAETAATELSMPAETAQERYQRAKKREAKDMQRGALSYLLFILVFLGVPLLIVAYCTPFFVLQNLRCRLQEKYFWPDTTVRAMEDGYTRYFNEPPLYPSTEYNRTMMWGTYEPSRIFAVKSRSLKPVTVGIAWYDSAMAHPLRHTMPYLHNKVSAPRTTQKKGIDAEVMQVKWVVNDGLHYAKEVVEDRGNKVSLEIELLKSPFADAWHVRIHARVESDSPLVMVVYMSHADTQERIELEAPTEHNDGDWSPVLKSRMQPEGKTEHTDFTLRVHDDHSPLHDTAPWHVYGLHTDVEAAFQRKAVDAVGTTPAERAAAGGRGIGGGVHVGELQQQQLDLRRLPESAFTYIQAKDPQSFRTPPSWTSHNVMILRKSYDSSFRLELSLSPADHARGDEAPGASTTNRIGNLVPRYEALSTCQLTNALRWRSKAISLHSAKIFRPFLRVFNSSKDLYERIATVTLAEMLGSLTFTSGHYLHVGADMDDAWDQQGRAEAMWGDAKLQASRQRVSAIAVVGSRTDEAFGQPSLTGLPLLFLTRWNKEVVKDILASWLLGAQDAETGFVPNRAVFGAETRSFTPQALRYEHPTLASPPTLLLGLHGLLKEMSRKSARLATANHRKPRNTPEYLERERAADEAFLRVILPALKRWRKWWHHTQCGGATDELARQCRSRKPLEEWPLRPAEDQPESLLVYRWRGRDGHRLPTSGMEDYPRPICAGEHHREAHVDAFSWVALLSTLISRIETEFLHEAESVSLDWEAHLNAVHWDAAEMRYSDRIGCSSWTHTPYFGYANLYPVMLGVVRQNLSRAARTIALAQRELESDYGLMSVSFSSVRLARESGLPHHNMWMGYVWPSANLIFLYGVKSHYLEALDSTSAAAGGLTEARLRDFYTSLRVNWRSRQKIGMGKGARCCVICSNQKALIRKYELNVCRQCFRENAEHIGFTKLR</sequence>
<dbReference type="GO" id="GO:0004573">
    <property type="term" value="F:Glc3Man9GlcNAc2 oligosaccharide glucosidase activity"/>
    <property type="evidence" value="ECO:0007669"/>
    <property type="project" value="UniProtKB-UniRule"/>
</dbReference>
<dbReference type="VEuPathDB" id="TriTrypDB:LdBPK_282650.1"/>
<keyword evidence="10 15" id="KW-0472">Membrane</keyword>